<keyword evidence="1" id="KW-0333">Golgi apparatus</keyword>
<evidence type="ECO:0000313" key="2">
    <source>
        <dbReference type="EMBL" id="VDN52752.1"/>
    </source>
</evidence>
<accession>A0A3P7SEN6</accession>
<comment type="similarity">
    <text evidence="1">Belongs to the PGAP3 family.</text>
</comment>
<gene>
    <name evidence="2" type="ORF">DME_LOCUS2725</name>
</gene>
<dbReference type="Proteomes" id="UP000274756">
    <property type="component" value="Unassembled WGS sequence"/>
</dbReference>
<comment type="subcellular location">
    <subcellularLocation>
        <location evidence="1">Golgi apparatus membrane</location>
        <topology evidence="1">Multi-pass membrane protein</topology>
    </subcellularLocation>
</comment>
<organism evidence="2 3">
    <name type="scientific">Dracunculus medinensis</name>
    <name type="common">Guinea worm</name>
    <dbReference type="NCBI Taxonomy" id="318479"/>
    <lineage>
        <taxon>Eukaryota</taxon>
        <taxon>Metazoa</taxon>
        <taxon>Ecdysozoa</taxon>
        <taxon>Nematoda</taxon>
        <taxon>Chromadorea</taxon>
        <taxon>Rhabditida</taxon>
        <taxon>Spirurina</taxon>
        <taxon>Dracunculoidea</taxon>
        <taxon>Dracunculidae</taxon>
        <taxon>Dracunculus</taxon>
    </lineage>
</organism>
<dbReference type="OrthoDB" id="419770at2759"/>
<reference evidence="2 3" key="1">
    <citation type="submission" date="2018-11" db="EMBL/GenBank/DDBJ databases">
        <authorList>
            <consortium name="Pathogen Informatics"/>
        </authorList>
    </citation>
    <scope>NUCLEOTIDE SEQUENCE [LARGE SCALE GENOMIC DNA]</scope>
</reference>
<dbReference type="InterPro" id="IPR007217">
    <property type="entry name" value="Per1-like"/>
</dbReference>
<keyword evidence="1" id="KW-0337">GPI-anchor biosynthesis</keyword>
<dbReference type="AlphaFoldDB" id="A0A3P7SEN6"/>
<dbReference type="Pfam" id="PF04080">
    <property type="entry name" value="Per1"/>
    <property type="match status" value="1"/>
</dbReference>
<sequence>MVMLTTHLNGLLKRKIIIFTKNLILDFPPLFWLIDAHALFHLATVPLPIWMTKFILLESSYELRQLNYNKMS</sequence>
<dbReference type="STRING" id="318479.A0A3P7SEN6"/>
<comment type="function">
    <text evidence="1">Involved in the lipid remodeling steps of GPI-anchor maturation.</text>
</comment>
<keyword evidence="3" id="KW-1185">Reference proteome</keyword>
<evidence type="ECO:0000256" key="1">
    <source>
        <dbReference type="RuleBase" id="RU365066"/>
    </source>
</evidence>
<dbReference type="GO" id="GO:0000139">
    <property type="term" value="C:Golgi membrane"/>
    <property type="evidence" value="ECO:0007669"/>
    <property type="project" value="UniProtKB-SubCell"/>
</dbReference>
<dbReference type="EMBL" id="UYYG01000077">
    <property type="protein sequence ID" value="VDN52752.1"/>
    <property type="molecule type" value="Genomic_DNA"/>
</dbReference>
<name>A0A3P7SEN6_DRAME</name>
<proteinExistence type="inferred from homology"/>
<protein>
    <recommendedName>
        <fullName evidence="1">Post-GPI attachment to proteins factor 3</fullName>
    </recommendedName>
</protein>
<evidence type="ECO:0000313" key="3">
    <source>
        <dbReference type="Proteomes" id="UP000274756"/>
    </source>
</evidence>
<dbReference type="GO" id="GO:0006506">
    <property type="term" value="P:GPI anchor biosynthetic process"/>
    <property type="evidence" value="ECO:0007669"/>
    <property type="project" value="UniProtKB-KW"/>
</dbReference>